<feature type="compositionally biased region" description="Basic and acidic residues" evidence="7">
    <location>
        <begin position="401"/>
        <end position="425"/>
    </location>
</feature>
<feature type="region of interest" description="Disordered" evidence="7">
    <location>
        <begin position="496"/>
        <end position="538"/>
    </location>
</feature>
<dbReference type="GO" id="GO:0005615">
    <property type="term" value="C:extracellular space"/>
    <property type="evidence" value="ECO:0007669"/>
    <property type="project" value="TreeGrafter"/>
</dbReference>
<evidence type="ECO:0000256" key="6">
    <source>
        <dbReference type="ARBA" id="ARBA00023049"/>
    </source>
</evidence>
<evidence type="ECO:0000256" key="7">
    <source>
        <dbReference type="SAM" id="MobiDB-lite"/>
    </source>
</evidence>
<organism evidence="9">
    <name type="scientific">hydrothermal vent metagenome</name>
    <dbReference type="NCBI Taxonomy" id="652676"/>
    <lineage>
        <taxon>unclassified sequences</taxon>
        <taxon>metagenomes</taxon>
        <taxon>ecological metagenomes</taxon>
    </lineage>
</organism>
<evidence type="ECO:0000259" key="8">
    <source>
        <dbReference type="Pfam" id="PF00246"/>
    </source>
</evidence>
<feature type="domain" description="Peptidase M14" evidence="8">
    <location>
        <begin position="57"/>
        <end position="144"/>
    </location>
</feature>
<dbReference type="GO" id="GO:0004181">
    <property type="term" value="F:metallocarboxypeptidase activity"/>
    <property type="evidence" value="ECO:0007669"/>
    <property type="project" value="InterPro"/>
</dbReference>
<protein>
    <recommendedName>
        <fullName evidence="8">Peptidase M14 domain-containing protein</fullName>
    </recommendedName>
</protein>
<dbReference type="SUPFAM" id="SSF53187">
    <property type="entry name" value="Zn-dependent exopeptidases"/>
    <property type="match status" value="1"/>
</dbReference>
<keyword evidence="6" id="KW-0482">Metalloprotease</keyword>
<reference evidence="9" key="1">
    <citation type="submission" date="2018-06" db="EMBL/GenBank/DDBJ databases">
        <authorList>
            <person name="Zhirakovskaya E."/>
        </authorList>
    </citation>
    <scope>NUCLEOTIDE SEQUENCE</scope>
</reference>
<dbReference type="PANTHER" id="PTHR11705">
    <property type="entry name" value="PROTEASE FAMILY M14 CARBOXYPEPTIDASE A,B"/>
    <property type="match status" value="1"/>
</dbReference>
<dbReference type="GO" id="GO:0006508">
    <property type="term" value="P:proteolysis"/>
    <property type="evidence" value="ECO:0007669"/>
    <property type="project" value="UniProtKB-KW"/>
</dbReference>
<sequence length="715" mass="77257">MRRSFFTVGIAAGALLAVSGLAFGLHGPSGASGASDAAGEGRLGLLPVAPTTLGLTTAPSPVEVLQIGESSRGTPISVWRVGHPEVDALGRGPDERPALLIVAGLDGRHDFGTRLALTLVDRLAGEHLELLRAYTVYIVPDLNPENDALFDMAGIPRAEFGRSPHSADADGDGRFDEDPAEDLNSDGMITMMRVKHPAPGSGLRATLVLDADEPRVLREPEEDEGEIAEYALVIEGIDNDSDGKYNEDGFAGSGGGGVDLDRNFPSLWPEHADGSGRYPLSEPETRKLVEWMLTRDNIVCALAFVPGDNILNMPVVGKTAPDGREPTGIEEDDKAVYTKVQEVFKEITRQTGAPKRGFEGSWAGSFTQFSYAQFGVWSFATPGWVRPDLVKEEQVEGDTDGEGKEKGETEASPESDPHDTPHDIPDDSLDLEAERRALLERGVPGFLTEFIVATAEERAAMMAEFDEISEQERTARMQAVMQLPEEIQLRVRALISGQPDPGPFASATNSDDAPAKTGRRSEKGTKSKPKKGKESDETKWLAYSDEHLGGAGFVEWTTFLHPQLGEVEIGGLVPGIRHEPPEREWARVADEQTKFVTELLGLFPKLTVEATGIERLADGLWRVRVRGTNTGALPTRAAIGVKARRIPPIVVRLGVEVDDILIGQPVQRWGAIAGHGGYEEVEWTIRAADGSTVPIEIRSSVFGDRVLNVILTEGE</sequence>
<evidence type="ECO:0000256" key="4">
    <source>
        <dbReference type="ARBA" id="ARBA00022801"/>
    </source>
</evidence>
<comment type="similarity">
    <text evidence="2">Belongs to the peptidase M14 family.</text>
</comment>
<evidence type="ECO:0000256" key="3">
    <source>
        <dbReference type="ARBA" id="ARBA00022670"/>
    </source>
</evidence>
<keyword evidence="5" id="KW-0862">Zinc</keyword>
<dbReference type="Gene3D" id="3.40.630.10">
    <property type="entry name" value="Zn peptidases"/>
    <property type="match status" value="1"/>
</dbReference>
<comment type="cofactor">
    <cofactor evidence="1">
        <name>Zn(2+)</name>
        <dbReference type="ChEBI" id="CHEBI:29105"/>
    </cofactor>
</comment>
<evidence type="ECO:0000256" key="1">
    <source>
        <dbReference type="ARBA" id="ARBA00001947"/>
    </source>
</evidence>
<evidence type="ECO:0000256" key="5">
    <source>
        <dbReference type="ARBA" id="ARBA00022833"/>
    </source>
</evidence>
<dbReference type="Pfam" id="PF00246">
    <property type="entry name" value="Peptidase_M14"/>
    <property type="match status" value="2"/>
</dbReference>
<dbReference type="EMBL" id="UOGK01000431">
    <property type="protein sequence ID" value="VAX40693.1"/>
    <property type="molecule type" value="Genomic_DNA"/>
</dbReference>
<dbReference type="PANTHER" id="PTHR11705:SF143">
    <property type="entry name" value="SLL0236 PROTEIN"/>
    <property type="match status" value="1"/>
</dbReference>
<evidence type="ECO:0000313" key="9">
    <source>
        <dbReference type="EMBL" id="VAX40693.1"/>
    </source>
</evidence>
<feature type="region of interest" description="Disordered" evidence="7">
    <location>
        <begin position="393"/>
        <end position="427"/>
    </location>
</feature>
<dbReference type="GO" id="GO:0008270">
    <property type="term" value="F:zinc ion binding"/>
    <property type="evidence" value="ECO:0007669"/>
    <property type="project" value="InterPro"/>
</dbReference>
<dbReference type="AlphaFoldDB" id="A0A3B1DV21"/>
<feature type="domain" description="Peptidase M14" evidence="8">
    <location>
        <begin position="255"/>
        <end position="379"/>
    </location>
</feature>
<proteinExistence type="inferred from homology"/>
<evidence type="ECO:0000256" key="2">
    <source>
        <dbReference type="ARBA" id="ARBA00005988"/>
    </source>
</evidence>
<dbReference type="InterPro" id="IPR000834">
    <property type="entry name" value="Peptidase_M14"/>
</dbReference>
<gene>
    <name evidence="9" type="ORF">MNBD_PLANCTO03-1492</name>
</gene>
<name>A0A3B1DV21_9ZZZZ</name>
<keyword evidence="4" id="KW-0378">Hydrolase</keyword>
<accession>A0A3B1DV21</accession>
<keyword evidence="3" id="KW-0645">Protease</keyword>